<dbReference type="EMBL" id="CP000493">
    <property type="protein sequence ID" value="ABM80604.1"/>
    <property type="molecule type" value="Genomic_DNA"/>
</dbReference>
<dbReference type="eggNOG" id="arCOG03639">
    <property type="taxonomic scope" value="Archaea"/>
</dbReference>
<dbReference type="Pfam" id="PF13522">
    <property type="entry name" value="GATase_6"/>
    <property type="match status" value="1"/>
</dbReference>
<keyword evidence="3" id="KW-1185">Reference proteome</keyword>
<evidence type="ECO:0000313" key="2">
    <source>
        <dbReference type="EMBL" id="ABM80604.1"/>
    </source>
</evidence>
<protein>
    <recommendedName>
        <fullName evidence="1">Glutamine amidotransferase type-2 domain-containing protein</fullName>
    </recommendedName>
</protein>
<reference evidence="2 3" key="1">
    <citation type="journal article" date="2007" name="Archaea">
        <title>The genome of Hyperthermus butylicus: a sulfur-reducing, peptide fermenting, neutrophilic Crenarchaeote growing up to 108 degrees C.</title>
        <authorList>
            <person name="Brugger K."/>
            <person name="Chen L."/>
            <person name="Stark M."/>
            <person name="Zibat A."/>
            <person name="Redder P."/>
            <person name="Ruepp A."/>
            <person name="Awayez M."/>
            <person name="She Q."/>
            <person name="Garrett R.A."/>
            <person name="Klenk H.P."/>
        </authorList>
    </citation>
    <scope>NUCLEOTIDE SEQUENCE [LARGE SCALE GENOMIC DNA]</scope>
    <source>
        <strain evidence="3">DSM 5456 / JCM 9403 / PLM1-5</strain>
    </source>
</reference>
<dbReference type="EnsemblBacteria" id="ABM80604">
    <property type="protein sequence ID" value="ABM80604"/>
    <property type="gene ID" value="Hbut_0750"/>
</dbReference>
<evidence type="ECO:0000259" key="1">
    <source>
        <dbReference type="PROSITE" id="PS51278"/>
    </source>
</evidence>
<dbReference type="RefSeq" id="WP_011821922.1">
    <property type="nucleotide sequence ID" value="NC_008818.1"/>
</dbReference>
<name>A2BKU3_HYPBU</name>
<dbReference type="PROSITE" id="PS51278">
    <property type="entry name" value="GATASE_TYPE_2"/>
    <property type="match status" value="1"/>
</dbReference>
<evidence type="ECO:0000313" key="3">
    <source>
        <dbReference type="Proteomes" id="UP000002593"/>
    </source>
</evidence>
<dbReference type="HOGENOM" id="CLU_086262_0_0_2"/>
<accession>A2BKU3</accession>
<dbReference type="AlphaFoldDB" id="A2BKU3"/>
<dbReference type="Gene3D" id="3.60.20.10">
    <property type="entry name" value="Glutamine Phosphoribosylpyrophosphate, subunit 1, domain 1"/>
    <property type="match status" value="1"/>
</dbReference>
<sequence length="274" mass="29897">MLGAAWFGAEGSRLAARLAGLLYEAARSDPLLEAITGDARHCHGYGYLLVYSDGRGWRILWERYDAADELGPGEESCRANLDALGWAAERLASLVEGTARGVLMLHARRASRGEPRGSLHAHPYLHGIPGRNGYRMLALMHNGSVHKDGLALLLGVDPAAYTDTHLLAVWLARQLGTGRTMEEAVREAEKYTKTALDIVLADIAPGPSISLYIYSHLPEGLDANRLEYYKPVVFTAGEAKGYMSSTLKLLAEKRGLKLETDETIGKLYHVKVTG</sequence>
<dbReference type="InterPro" id="IPR029055">
    <property type="entry name" value="Ntn_hydrolases_N"/>
</dbReference>
<dbReference type="SUPFAM" id="SSF56235">
    <property type="entry name" value="N-terminal nucleophile aminohydrolases (Ntn hydrolases)"/>
    <property type="match status" value="1"/>
</dbReference>
<organism evidence="2 3">
    <name type="scientific">Hyperthermus butylicus (strain DSM 5456 / JCM 9403 / PLM1-5)</name>
    <dbReference type="NCBI Taxonomy" id="415426"/>
    <lineage>
        <taxon>Archaea</taxon>
        <taxon>Thermoproteota</taxon>
        <taxon>Thermoprotei</taxon>
        <taxon>Desulfurococcales</taxon>
        <taxon>Pyrodictiaceae</taxon>
        <taxon>Hyperthermus</taxon>
    </lineage>
</organism>
<dbReference type="InterPro" id="IPR017932">
    <property type="entry name" value="GATase_2_dom"/>
</dbReference>
<gene>
    <name evidence="2" type="ordered locus">Hbut_0750</name>
</gene>
<dbReference type="Proteomes" id="UP000002593">
    <property type="component" value="Chromosome"/>
</dbReference>
<feature type="domain" description="Glutamine amidotransferase type-2" evidence="1">
    <location>
        <begin position="42"/>
        <end position="274"/>
    </location>
</feature>
<proteinExistence type="predicted"/>
<dbReference type="KEGG" id="hbu:Hbut_0750"/>
<dbReference type="GeneID" id="25393299"/>